<evidence type="ECO:0008006" key="4">
    <source>
        <dbReference type="Google" id="ProtNLM"/>
    </source>
</evidence>
<proteinExistence type="predicted"/>
<comment type="caution">
    <text evidence="2">The sequence shown here is derived from an EMBL/GenBank/DDBJ whole genome shotgun (WGS) entry which is preliminary data.</text>
</comment>
<accession>A0ABQ6JT71</accession>
<keyword evidence="3" id="KW-1185">Reference proteome</keyword>
<dbReference type="SUPFAM" id="SSF53756">
    <property type="entry name" value="UDP-Glycosyltransferase/glycogen phosphorylase"/>
    <property type="match status" value="1"/>
</dbReference>
<evidence type="ECO:0000313" key="3">
    <source>
        <dbReference type="Proteomes" id="UP001157069"/>
    </source>
</evidence>
<dbReference type="Proteomes" id="UP001157069">
    <property type="component" value="Unassembled WGS sequence"/>
</dbReference>
<evidence type="ECO:0000256" key="1">
    <source>
        <dbReference type="SAM" id="MobiDB-lite"/>
    </source>
</evidence>
<protein>
    <recommendedName>
        <fullName evidence="4">D-inositol 3-phosphate glycosyltransferase</fullName>
    </recommendedName>
</protein>
<reference evidence="3" key="1">
    <citation type="journal article" date="2019" name="Int. J. Syst. Evol. Microbiol.">
        <title>The Global Catalogue of Microorganisms (GCM) 10K type strain sequencing project: providing services to taxonomists for standard genome sequencing and annotation.</title>
        <authorList>
            <consortium name="The Broad Institute Genomics Platform"/>
            <consortium name="The Broad Institute Genome Sequencing Center for Infectious Disease"/>
            <person name="Wu L."/>
            <person name="Ma J."/>
        </authorList>
    </citation>
    <scope>NUCLEOTIDE SEQUENCE [LARGE SCALE GENOMIC DNA]</scope>
    <source>
        <strain evidence="3">NBRC 108755</strain>
    </source>
</reference>
<gene>
    <name evidence="2" type="ORF">GCM10025869_05460</name>
</gene>
<dbReference type="EMBL" id="BSVA01000001">
    <property type="protein sequence ID" value="GMA90017.1"/>
    <property type="molecule type" value="Genomic_DNA"/>
</dbReference>
<organism evidence="2 3">
    <name type="scientific">Homoserinibacter gongjuensis</name>
    <dbReference type="NCBI Taxonomy" id="1162968"/>
    <lineage>
        <taxon>Bacteria</taxon>
        <taxon>Bacillati</taxon>
        <taxon>Actinomycetota</taxon>
        <taxon>Actinomycetes</taxon>
        <taxon>Micrococcales</taxon>
        <taxon>Microbacteriaceae</taxon>
        <taxon>Homoserinibacter</taxon>
    </lineage>
</organism>
<evidence type="ECO:0000313" key="2">
    <source>
        <dbReference type="EMBL" id="GMA90017.1"/>
    </source>
</evidence>
<name>A0ABQ6JT71_9MICO</name>
<feature type="compositionally biased region" description="Low complexity" evidence="1">
    <location>
        <begin position="268"/>
        <end position="283"/>
    </location>
</feature>
<sequence>MKPRILCVSFSPISADARVLRQIEVLSEHGEVTTVGYGEAPASATRHIRVPDAAASLPQTLSGVARLAFHRHDAVELAAPGERAVRHEVIAAGPYDLVVANDARALPLAFAAADDAPVWADMHEWAPQERAANVVWRVLVGPYMQHLCEKYLPRAAAVTTVSSGLADLYNEHFGVRTELVRNATELRDLKPSPVAADRIRLVHSGTADPQRNIVELIEAVGRLDGRYSLDLYLIEVPGATSRRSADWPRRRTMSRCTIRLRPRPSRVCSTNTTSECSSSPCAR</sequence>
<dbReference type="Gene3D" id="3.40.50.2000">
    <property type="entry name" value="Glycogen Phosphorylase B"/>
    <property type="match status" value="1"/>
</dbReference>
<feature type="region of interest" description="Disordered" evidence="1">
    <location>
        <begin position="264"/>
        <end position="283"/>
    </location>
</feature>